<dbReference type="SUPFAM" id="SSF49899">
    <property type="entry name" value="Concanavalin A-like lectins/glucanases"/>
    <property type="match status" value="1"/>
</dbReference>
<comment type="caution">
    <text evidence="1">The sequence shown here is derived from an EMBL/GenBank/DDBJ whole genome shotgun (WGS) entry which is preliminary data.</text>
</comment>
<accession>A0A1V1P5U0</accession>
<dbReference type="EMBL" id="ATBP01000470">
    <property type="protein sequence ID" value="ETR70180.1"/>
    <property type="molecule type" value="Genomic_DNA"/>
</dbReference>
<gene>
    <name evidence="1" type="ORF">OMM_03422</name>
</gene>
<dbReference type="Proteomes" id="UP000189670">
    <property type="component" value="Unassembled WGS sequence"/>
</dbReference>
<sequence>MRGTITGGTENSYVFTLVDDMRLIFNWQKNIAVIVDSQFSNTSSPSEAFGNPEPAVGRHYYTDQDRVILQIDGIVKSYENTGTRHVVTHYSQNGVLNEIDEPVEDRFQVPQFIVSQPTLVQFLWARQYRIQVSTSGSNSSHLPAICSLDANGQDIKHKTGTGEFWFDAGKRVNIMAKEYENLLAVSGWFNGSGAIPAEGDLEDLNTRIFNQANYRYIDIPSLQSSITLTWNYGDRIFRETVNIGSPVRFINVPQPIRNQRMPDKSPENTTLVDSPPDSTISNMYLWSDYESNLYPLRPGKFLLEWDMKNTDEQMITEITSVWPDNTNYVHVANTPPVLIDTSNTDEKYYKSLIYTESEATISLEKTFTCLKRGKSLIYYTQKHYTDVEPLNIWLSMDGMDDYIDMGSEIDLTQSPFSIEFWARRASIDHEYYVVTQNAENNGLQIGFKENNTFTFSFSTIDLETQIKFTDTGWHHYAVVFEPEGYTRSIYVDSNLIDFASSENTPYSHTGNLLIAKSQNTYFHGDIDQIKIYNSVRTQDAIAASMNHSLTINENGLIANFTLDRHMAANFVKDQTGNLPPAELHNMDIETAWQFSDDVEKQPAIGDESTENVVLKSVQTYLWNDHLIMSDVAIAQEIDSQYHDAEVPHNGYVFWEKARYNNRAYNRETMKGPLFAVNTQYTTTPEDDLVIVWYQVKDQINWPWIAEQFTAFWPETNNRIVIASRFGSEGKDSRGRDQAIFFTRSI</sequence>
<dbReference type="Pfam" id="PF13385">
    <property type="entry name" value="Laminin_G_3"/>
    <property type="match status" value="1"/>
</dbReference>
<dbReference type="InterPro" id="IPR013320">
    <property type="entry name" value="ConA-like_dom_sf"/>
</dbReference>
<evidence type="ECO:0000313" key="1">
    <source>
        <dbReference type="EMBL" id="ETR70180.1"/>
    </source>
</evidence>
<dbReference type="AlphaFoldDB" id="A0A1V1P5U0"/>
<reference evidence="2" key="1">
    <citation type="submission" date="2012-11" db="EMBL/GenBank/DDBJ databases">
        <authorList>
            <person name="Lucero-Rivera Y.E."/>
            <person name="Tovar-Ramirez D."/>
        </authorList>
    </citation>
    <scope>NUCLEOTIDE SEQUENCE [LARGE SCALE GENOMIC DNA]</scope>
    <source>
        <strain evidence="2">Araruama</strain>
    </source>
</reference>
<evidence type="ECO:0008006" key="3">
    <source>
        <dbReference type="Google" id="ProtNLM"/>
    </source>
</evidence>
<protein>
    <recommendedName>
        <fullName evidence="3">LamG-like jellyroll fold domain-containing protein</fullName>
    </recommendedName>
</protein>
<organism evidence="1 2">
    <name type="scientific">Candidatus Magnetoglobus multicellularis str. Araruama</name>
    <dbReference type="NCBI Taxonomy" id="890399"/>
    <lineage>
        <taxon>Bacteria</taxon>
        <taxon>Pseudomonadati</taxon>
        <taxon>Thermodesulfobacteriota</taxon>
        <taxon>Desulfobacteria</taxon>
        <taxon>Desulfobacterales</taxon>
        <taxon>Desulfobacteraceae</taxon>
        <taxon>Candidatus Magnetoglobus</taxon>
    </lineage>
</organism>
<evidence type="ECO:0000313" key="2">
    <source>
        <dbReference type="Proteomes" id="UP000189670"/>
    </source>
</evidence>
<name>A0A1V1P5U0_9BACT</name>
<proteinExistence type="predicted"/>
<dbReference type="Gene3D" id="2.60.120.200">
    <property type="match status" value="1"/>
</dbReference>